<sequence length="110" mass="12736">MVSQYTDEERPNKESIQQLYVNLRIDNKFHEVEIDNRRVVPCLSTLSKLFHAHINVEYCNSVKSIKCICKYINKGSDMAVVKINIATTGDSDELTRYQMGLYISSNETVW</sequence>
<keyword evidence="2" id="KW-1185">Reference proteome</keyword>
<gene>
    <name evidence="1" type="ORF">AVEN_32925_1</name>
</gene>
<dbReference type="PANTHER" id="PTHR10492:SF99">
    <property type="entry name" value="ATP-DEPENDENT DNA HELICASE"/>
    <property type="match status" value="1"/>
</dbReference>
<dbReference type="OrthoDB" id="1728974at2759"/>
<evidence type="ECO:0000313" key="1">
    <source>
        <dbReference type="EMBL" id="GBN71160.1"/>
    </source>
</evidence>
<name>A0A4Y2R6P0_ARAVE</name>
<dbReference type="PANTHER" id="PTHR10492">
    <property type="match status" value="1"/>
</dbReference>
<evidence type="ECO:0000313" key="2">
    <source>
        <dbReference type="Proteomes" id="UP000499080"/>
    </source>
</evidence>
<accession>A0A4Y2R6P0</accession>
<reference evidence="1 2" key="1">
    <citation type="journal article" date="2019" name="Sci. Rep.">
        <title>Orb-weaving spider Araneus ventricosus genome elucidates the spidroin gene catalogue.</title>
        <authorList>
            <person name="Kono N."/>
            <person name="Nakamura H."/>
            <person name="Ohtoshi R."/>
            <person name="Moran D.A.P."/>
            <person name="Shinohara A."/>
            <person name="Yoshida Y."/>
            <person name="Fujiwara M."/>
            <person name="Mori M."/>
            <person name="Tomita M."/>
            <person name="Arakawa K."/>
        </authorList>
    </citation>
    <scope>NUCLEOTIDE SEQUENCE [LARGE SCALE GENOMIC DNA]</scope>
</reference>
<protein>
    <submittedName>
        <fullName evidence="1">Uncharacterized protein</fullName>
    </submittedName>
</protein>
<dbReference type="Proteomes" id="UP000499080">
    <property type="component" value="Unassembled WGS sequence"/>
</dbReference>
<comment type="caution">
    <text evidence="1">The sequence shown here is derived from an EMBL/GenBank/DDBJ whole genome shotgun (WGS) entry which is preliminary data.</text>
</comment>
<organism evidence="1 2">
    <name type="scientific">Araneus ventricosus</name>
    <name type="common">Orbweaver spider</name>
    <name type="synonym">Epeira ventricosa</name>
    <dbReference type="NCBI Taxonomy" id="182803"/>
    <lineage>
        <taxon>Eukaryota</taxon>
        <taxon>Metazoa</taxon>
        <taxon>Ecdysozoa</taxon>
        <taxon>Arthropoda</taxon>
        <taxon>Chelicerata</taxon>
        <taxon>Arachnida</taxon>
        <taxon>Araneae</taxon>
        <taxon>Araneomorphae</taxon>
        <taxon>Entelegynae</taxon>
        <taxon>Araneoidea</taxon>
        <taxon>Araneidae</taxon>
        <taxon>Araneus</taxon>
    </lineage>
</organism>
<proteinExistence type="predicted"/>
<dbReference type="EMBL" id="BGPR01015928">
    <property type="protein sequence ID" value="GBN71160.1"/>
    <property type="molecule type" value="Genomic_DNA"/>
</dbReference>
<dbReference type="AlphaFoldDB" id="A0A4Y2R6P0"/>